<comment type="caution">
    <text evidence="2">The sequence shown here is derived from an EMBL/GenBank/DDBJ whole genome shotgun (WGS) entry which is preliminary data.</text>
</comment>
<dbReference type="Proteomes" id="UP001304895">
    <property type="component" value="Unassembled WGS sequence"/>
</dbReference>
<feature type="compositionally biased region" description="Basic and acidic residues" evidence="1">
    <location>
        <begin position="8"/>
        <end position="19"/>
    </location>
</feature>
<reference evidence="2" key="2">
    <citation type="submission" date="2023-05" db="EMBL/GenBank/DDBJ databases">
        <authorList>
            <consortium name="Lawrence Berkeley National Laboratory"/>
            <person name="Steindorff A."/>
            <person name="Hensen N."/>
            <person name="Bonometti L."/>
            <person name="Westerberg I."/>
            <person name="Brannstrom I.O."/>
            <person name="Guillou S."/>
            <person name="Cros-Aarteil S."/>
            <person name="Calhoun S."/>
            <person name="Haridas S."/>
            <person name="Kuo A."/>
            <person name="Mondo S."/>
            <person name="Pangilinan J."/>
            <person name="Riley R."/>
            <person name="Labutti K."/>
            <person name="Andreopoulos B."/>
            <person name="Lipzen A."/>
            <person name="Chen C."/>
            <person name="Yanf M."/>
            <person name="Daum C."/>
            <person name="Ng V."/>
            <person name="Clum A."/>
            <person name="Ohm R."/>
            <person name="Martin F."/>
            <person name="Silar P."/>
            <person name="Natvig D."/>
            <person name="Lalanne C."/>
            <person name="Gautier V."/>
            <person name="Ament-Velasquez S.L."/>
            <person name="Kruys A."/>
            <person name="Hutchinson M.I."/>
            <person name="Powell A.J."/>
            <person name="Barry K."/>
            <person name="Miller A.N."/>
            <person name="Grigoriev I.V."/>
            <person name="Debuchy R."/>
            <person name="Gladieux P."/>
            <person name="Thoren M.H."/>
            <person name="Johannesson H."/>
        </authorList>
    </citation>
    <scope>NUCLEOTIDE SEQUENCE</scope>
    <source>
        <strain evidence="2">CBS 123565</strain>
    </source>
</reference>
<keyword evidence="3" id="KW-1185">Reference proteome</keyword>
<proteinExistence type="predicted"/>
<protein>
    <submittedName>
        <fullName evidence="2">Uncharacterized protein</fullName>
    </submittedName>
</protein>
<gene>
    <name evidence="2" type="ORF">BT67DRAFT_445488</name>
</gene>
<organism evidence="2 3">
    <name type="scientific">Trichocladium antarcticum</name>
    <dbReference type="NCBI Taxonomy" id="1450529"/>
    <lineage>
        <taxon>Eukaryota</taxon>
        <taxon>Fungi</taxon>
        <taxon>Dikarya</taxon>
        <taxon>Ascomycota</taxon>
        <taxon>Pezizomycotina</taxon>
        <taxon>Sordariomycetes</taxon>
        <taxon>Sordariomycetidae</taxon>
        <taxon>Sordariales</taxon>
        <taxon>Chaetomiaceae</taxon>
        <taxon>Trichocladium</taxon>
    </lineage>
</organism>
<reference evidence="2" key="1">
    <citation type="journal article" date="2023" name="Mol. Phylogenet. Evol.">
        <title>Genome-scale phylogeny and comparative genomics of the fungal order Sordariales.</title>
        <authorList>
            <person name="Hensen N."/>
            <person name="Bonometti L."/>
            <person name="Westerberg I."/>
            <person name="Brannstrom I.O."/>
            <person name="Guillou S."/>
            <person name="Cros-Aarteil S."/>
            <person name="Calhoun S."/>
            <person name="Haridas S."/>
            <person name="Kuo A."/>
            <person name="Mondo S."/>
            <person name="Pangilinan J."/>
            <person name="Riley R."/>
            <person name="LaButti K."/>
            <person name="Andreopoulos B."/>
            <person name="Lipzen A."/>
            <person name="Chen C."/>
            <person name="Yan M."/>
            <person name="Daum C."/>
            <person name="Ng V."/>
            <person name="Clum A."/>
            <person name="Steindorff A."/>
            <person name="Ohm R.A."/>
            <person name="Martin F."/>
            <person name="Silar P."/>
            <person name="Natvig D.O."/>
            <person name="Lalanne C."/>
            <person name="Gautier V."/>
            <person name="Ament-Velasquez S.L."/>
            <person name="Kruys A."/>
            <person name="Hutchinson M.I."/>
            <person name="Powell A.J."/>
            <person name="Barry K."/>
            <person name="Miller A.N."/>
            <person name="Grigoriev I.V."/>
            <person name="Debuchy R."/>
            <person name="Gladieux P."/>
            <person name="Hiltunen Thoren M."/>
            <person name="Johannesson H."/>
        </authorList>
    </citation>
    <scope>NUCLEOTIDE SEQUENCE</scope>
    <source>
        <strain evidence="2">CBS 123565</strain>
    </source>
</reference>
<evidence type="ECO:0000256" key="1">
    <source>
        <dbReference type="SAM" id="MobiDB-lite"/>
    </source>
</evidence>
<evidence type="ECO:0000313" key="3">
    <source>
        <dbReference type="Proteomes" id="UP001304895"/>
    </source>
</evidence>
<feature type="region of interest" description="Disordered" evidence="1">
    <location>
        <begin position="1"/>
        <end position="23"/>
    </location>
</feature>
<evidence type="ECO:0000313" key="2">
    <source>
        <dbReference type="EMBL" id="KAK4130683.1"/>
    </source>
</evidence>
<dbReference type="EMBL" id="MU853433">
    <property type="protein sequence ID" value="KAK4130683.1"/>
    <property type="molecule type" value="Genomic_DNA"/>
</dbReference>
<accession>A0AAN6UCW0</accession>
<dbReference type="AlphaFoldDB" id="A0AAN6UCW0"/>
<sequence>MIEEEKTEETKTGMGRPRESASGWEMGCEEAAVINHICQNLEYWIRRDDGLRKWMEEWQDGCTAEWVDGHAEADIAAGTNTDNSDRTWESGAAGHVGNGPDCTTVGNGQTDGNADKADRMEDGATTAAVVSTKQRSGINKPAVKKTKTSGFGVPEEKRSELVAWLGITGSTL</sequence>
<name>A0AAN6UCW0_9PEZI</name>